<dbReference type="AlphaFoldDB" id="M8CP85"/>
<proteinExistence type="inferred from homology"/>
<evidence type="ECO:0000256" key="3">
    <source>
        <dbReference type="ARBA" id="ARBA00022946"/>
    </source>
</evidence>
<evidence type="ECO:0000256" key="2">
    <source>
        <dbReference type="ARBA" id="ARBA00022737"/>
    </source>
</evidence>
<name>M8CP85_AEGTA</name>
<dbReference type="SUPFAM" id="SSF48452">
    <property type="entry name" value="TPR-like"/>
    <property type="match status" value="1"/>
</dbReference>
<dbReference type="InterPro" id="IPR011990">
    <property type="entry name" value="TPR-like_helical_dom_sf"/>
</dbReference>
<keyword evidence="2" id="KW-0677">Repeat</keyword>
<dbReference type="Gene3D" id="1.25.40.10">
    <property type="entry name" value="Tetratricopeptide repeat domain"/>
    <property type="match status" value="5"/>
</dbReference>
<dbReference type="PANTHER" id="PTHR47447:SF29">
    <property type="entry name" value="PPR CONTAINING PLANT PROTEIN"/>
    <property type="match status" value="1"/>
</dbReference>
<dbReference type="Pfam" id="PF01535">
    <property type="entry name" value="PPR"/>
    <property type="match status" value="1"/>
</dbReference>
<evidence type="ECO:0000256" key="1">
    <source>
        <dbReference type="ARBA" id="ARBA00007626"/>
    </source>
</evidence>
<comment type="similarity">
    <text evidence="1">Belongs to the PPR family. P subfamily.</text>
</comment>
<dbReference type="EnsemblPlants" id="EMT25376">
    <property type="protein sequence ID" value="EMT25376"/>
    <property type="gene ID" value="F775_03840"/>
</dbReference>
<dbReference type="InterPro" id="IPR002885">
    <property type="entry name" value="PPR_rpt"/>
</dbReference>
<feature type="compositionally biased region" description="Basic residues" evidence="4">
    <location>
        <begin position="81"/>
        <end position="92"/>
    </location>
</feature>
<dbReference type="Pfam" id="PF13812">
    <property type="entry name" value="PPR_3"/>
    <property type="match status" value="1"/>
</dbReference>
<accession>M8CP85</accession>
<dbReference type="FunFam" id="1.25.40.10:FF:001796">
    <property type="entry name" value="Genomes uncoupled1"/>
    <property type="match status" value="1"/>
</dbReference>
<protein>
    <recommendedName>
        <fullName evidence="6">Smr domain-containing protein</fullName>
    </recommendedName>
</protein>
<dbReference type="Pfam" id="PF12854">
    <property type="entry name" value="PPR_1"/>
    <property type="match status" value="2"/>
</dbReference>
<evidence type="ECO:0008006" key="6">
    <source>
        <dbReference type="Google" id="ProtNLM"/>
    </source>
</evidence>
<dbReference type="PROSITE" id="PS51375">
    <property type="entry name" value="PPR"/>
    <property type="match status" value="10"/>
</dbReference>
<sequence>MSLPQTSTLCRCSWATSNANPTGHGLYTTNKTGDAFQSRNLPEIILSSLLAPASYLFPPQPPRSLPRRAAAGALGPEFRRARSTKNISKRNNRGAGGQERGARASSAAAGRCVDKLLRVAPEDRRALGASLSSFRGELVGPDDYCHVLRELGDRDKSALRALEVFHAALPLVGNGSVDKGKLLTAAIGALGKMGRPDLARRGFDSGIAGGYGKTVFAYSALISAYARSGLATEAMGVLESMKGAGLRPTTVTYNAVIDACGKGGVDLRFTLGYFRQMLRDGLCPDRKTFNSLLSACSRAGHLEDARAVFDEMIHLGIGRDIYTYNTFIDAICKCGNIELAMQVLLDMEAKKLKPNVVTYSTLIDGYSKLEKYEEALKLYEKMKSLGIRLDRVCYNTVLAIYVKTGKYAEIAIVCDEMEDSGIEKDTVTYNSLINGYGKQGRLDIVSFLVQDMRRRGVAPSVLTYSTLIDIYSKAGMHGDAFNVYLDFKESGLKADVVLFSSFIDTLAKNGLVEWALSLLNDMTEMGIKPNVESGLKADVVLFSSFIDTLAKNGLVEWALSLLNDMTEMGIKPNVVTYNTIIDAFGKSKVHAEEDPEVGEMGIVGVYNGQIIRAANPVTRGRSAIDVRMRRSQELYFILELFQKMVQQGVRPNVVTFSAILNACSRCNNFEDAALLLEQLRLFDNFVYGVAYGLLMGYQEIWSQAQSLFNQLGRMDSPTSSAFYNALTDMLWHFGQRQGAQLIVLEGVNRRVWENTWTQAMVHAWLLNVRSIVFEGRAMPEFVSILTGWGKHSKIAGASTLRHVIEALLNSIGAPFQVERFNIGSVPFKFQLLSSRLGKRSLMRIHPIGPPALDGLSLRRQHGPGRYLELWFRQVPWMDDADTSTGWFPPLARDAALQDAMSFAEDANGIPPSMNDEQAACGCVGSSSGWLTRRHGKGKQKGVEEMSAMCRLLIHSFSCHGSFLNNWTWSWGIVNHSKCIFSIARSFKKDFRSHRKSPRVPTNVDLVSKSTTKKGSTLIIYLIYAQIKTMLRDKEMSDAMFQIRPLKAQGPDGFPAQVFQKHWGILKNDIIAAKSSTLTWRGHEDVDPFKILRIWIGKASRLYIFG</sequence>
<keyword evidence="3" id="KW-0809">Transit peptide</keyword>
<dbReference type="Pfam" id="PF13041">
    <property type="entry name" value="PPR_2"/>
    <property type="match status" value="4"/>
</dbReference>
<evidence type="ECO:0000313" key="5">
    <source>
        <dbReference type="EnsemblPlants" id="EMT25376"/>
    </source>
</evidence>
<organism evidence="5">
    <name type="scientific">Aegilops tauschii</name>
    <name type="common">Tausch's goatgrass</name>
    <name type="synonym">Aegilops squarrosa</name>
    <dbReference type="NCBI Taxonomy" id="37682"/>
    <lineage>
        <taxon>Eukaryota</taxon>
        <taxon>Viridiplantae</taxon>
        <taxon>Streptophyta</taxon>
        <taxon>Embryophyta</taxon>
        <taxon>Tracheophyta</taxon>
        <taxon>Spermatophyta</taxon>
        <taxon>Magnoliopsida</taxon>
        <taxon>Liliopsida</taxon>
        <taxon>Poales</taxon>
        <taxon>Poaceae</taxon>
        <taxon>BOP clade</taxon>
        <taxon>Pooideae</taxon>
        <taxon>Triticodae</taxon>
        <taxon>Triticeae</taxon>
        <taxon>Triticinae</taxon>
        <taxon>Aegilops</taxon>
    </lineage>
</organism>
<dbReference type="PANTHER" id="PTHR47447">
    <property type="entry name" value="OS03G0856100 PROTEIN"/>
    <property type="match status" value="1"/>
</dbReference>
<evidence type="ECO:0000256" key="4">
    <source>
        <dbReference type="SAM" id="MobiDB-lite"/>
    </source>
</evidence>
<reference evidence="5" key="1">
    <citation type="submission" date="2015-06" db="UniProtKB">
        <authorList>
            <consortium name="EnsemblPlants"/>
        </authorList>
    </citation>
    <scope>IDENTIFICATION</scope>
</reference>
<feature type="region of interest" description="Disordered" evidence="4">
    <location>
        <begin position="60"/>
        <end position="106"/>
    </location>
</feature>
<dbReference type="NCBIfam" id="TIGR00756">
    <property type="entry name" value="PPR"/>
    <property type="match status" value="9"/>
</dbReference>